<accession>A0A5A9PBT9</accession>
<comment type="caution">
    <text evidence="1">The sequence shown here is derived from an EMBL/GenBank/DDBJ whole genome shotgun (WGS) entry which is preliminary data.</text>
</comment>
<dbReference type="AlphaFoldDB" id="A0A5A9PBT9"/>
<evidence type="ECO:0000313" key="1">
    <source>
        <dbReference type="EMBL" id="KAA0719460.1"/>
    </source>
</evidence>
<keyword evidence="2" id="KW-1185">Reference proteome</keyword>
<reference evidence="1 2" key="1">
    <citation type="journal article" date="2019" name="Mol. Ecol. Resour.">
        <title>Chromosome-level genome assembly of Triplophysa tibetana, a fish adapted to the harsh high-altitude environment of the Tibetan Plateau.</title>
        <authorList>
            <person name="Yang X."/>
            <person name="Liu H."/>
            <person name="Ma Z."/>
            <person name="Zou Y."/>
            <person name="Zou M."/>
            <person name="Mao Y."/>
            <person name="Li X."/>
            <person name="Wang H."/>
            <person name="Chen T."/>
            <person name="Wang W."/>
            <person name="Yang R."/>
        </authorList>
    </citation>
    <scope>NUCLEOTIDE SEQUENCE [LARGE SCALE GENOMIC DNA]</scope>
    <source>
        <strain evidence="1">TTIB1903HZAU</strain>
        <tissue evidence="1">Muscle</tissue>
    </source>
</reference>
<proteinExistence type="predicted"/>
<protein>
    <submittedName>
        <fullName evidence="1">Uncharacterized protein</fullName>
    </submittedName>
</protein>
<dbReference type="EMBL" id="SOYY01000007">
    <property type="protein sequence ID" value="KAA0719460.1"/>
    <property type="molecule type" value="Genomic_DNA"/>
</dbReference>
<evidence type="ECO:0000313" key="2">
    <source>
        <dbReference type="Proteomes" id="UP000324632"/>
    </source>
</evidence>
<sequence>MEVEQLAEFDLFYFKGYLATQPEERTRDLMDFSAHKLPGHSCGQTPGVSNPELCLVDQLHSPKHDIGHHMKQ</sequence>
<dbReference type="Proteomes" id="UP000324632">
    <property type="component" value="Chromosome 7"/>
</dbReference>
<gene>
    <name evidence="1" type="ORF">E1301_Tti015967</name>
</gene>
<name>A0A5A9PBT9_9TELE</name>
<organism evidence="1 2">
    <name type="scientific">Triplophysa tibetana</name>
    <dbReference type="NCBI Taxonomy" id="1572043"/>
    <lineage>
        <taxon>Eukaryota</taxon>
        <taxon>Metazoa</taxon>
        <taxon>Chordata</taxon>
        <taxon>Craniata</taxon>
        <taxon>Vertebrata</taxon>
        <taxon>Euteleostomi</taxon>
        <taxon>Actinopterygii</taxon>
        <taxon>Neopterygii</taxon>
        <taxon>Teleostei</taxon>
        <taxon>Ostariophysi</taxon>
        <taxon>Cypriniformes</taxon>
        <taxon>Nemacheilidae</taxon>
        <taxon>Triplophysa</taxon>
    </lineage>
</organism>